<dbReference type="EnsemblPlants" id="OB08G26810.1">
    <property type="protein sequence ID" value="OB08G26810.1"/>
    <property type="gene ID" value="OB08G26810"/>
</dbReference>
<accession>J3MUA0</accession>
<protein>
    <recommendedName>
        <fullName evidence="8">BHLH domain-containing protein</fullName>
    </recommendedName>
</protein>
<dbReference type="InterPro" id="IPR011598">
    <property type="entry name" value="bHLH_dom"/>
</dbReference>
<evidence type="ECO:0000313" key="9">
    <source>
        <dbReference type="EnsemblPlants" id="OB08G26810.1"/>
    </source>
</evidence>
<feature type="domain" description="BHLH" evidence="8">
    <location>
        <begin position="139"/>
        <end position="189"/>
    </location>
</feature>
<dbReference type="HOGENOM" id="CLU_1071083_0_0_1"/>
<dbReference type="SUPFAM" id="SSF47459">
    <property type="entry name" value="HLH, helix-loop-helix DNA-binding domain"/>
    <property type="match status" value="1"/>
</dbReference>
<dbReference type="Gramene" id="OB08G26810.1">
    <property type="protein sequence ID" value="OB08G26810.1"/>
    <property type="gene ID" value="OB08G26810"/>
</dbReference>
<evidence type="ECO:0000259" key="8">
    <source>
        <dbReference type="PROSITE" id="PS50888"/>
    </source>
</evidence>
<feature type="compositionally biased region" description="Basic and acidic residues" evidence="7">
    <location>
        <begin position="236"/>
        <end position="252"/>
    </location>
</feature>
<dbReference type="InterPro" id="IPR045239">
    <property type="entry name" value="bHLH95_bHLH"/>
</dbReference>
<dbReference type="Gene3D" id="4.10.280.10">
    <property type="entry name" value="Helix-loop-helix DNA-binding domain"/>
    <property type="match status" value="1"/>
</dbReference>
<comment type="similarity">
    <text evidence="2">Belongs to the bHLH protein family.</text>
</comment>
<dbReference type="InterPro" id="IPR045843">
    <property type="entry name" value="IND-like"/>
</dbReference>
<dbReference type="GO" id="GO:0000981">
    <property type="term" value="F:DNA-binding transcription factor activity, RNA polymerase II-specific"/>
    <property type="evidence" value="ECO:0007669"/>
    <property type="project" value="TreeGrafter"/>
</dbReference>
<evidence type="ECO:0000256" key="6">
    <source>
        <dbReference type="ARBA" id="ARBA00023242"/>
    </source>
</evidence>
<feature type="region of interest" description="Disordered" evidence="7">
    <location>
        <begin position="1"/>
        <end position="22"/>
    </location>
</feature>
<organism evidence="9">
    <name type="scientific">Oryza brachyantha</name>
    <name type="common">malo sina</name>
    <dbReference type="NCBI Taxonomy" id="4533"/>
    <lineage>
        <taxon>Eukaryota</taxon>
        <taxon>Viridiplantae</taxon>
        <taxon>Streptophyta</taxon>
        <taxon>Embryophyta</taxon>
        <taxon>Tracheophyta</taxon>
        <taxon>Spermatophyta</taxon>
        <taxon>Magnoliopsida</taxon>
        <taxon>Liliopsida</taxon>
        <taxon>Poales</taxon>
        <taxon>Poaceae</taxon>
        <taxon>BOP clade</taxon>
        <taxon>Oryzoideae</taxon>
        <taxon>Oryzeae</taxon>
        <taxon>Oryzinae</taxon>
        <taxon>Oryza</taxon>
    </lineage>
</organism>
<evidence type="ECO:0000256" key="2">
    <source>
        <dbReference type="ARBA" id="ARBA00005510"/>
    </source>
</evidence>
<comment type="subcellular location">
    <subcellularLocation>
        <location evidence="1">Nucleus</location>
    </subcellularLocation>
</comment>
<dbReference type="GO" id="GO:0046983">
    <property type="term" value="F:protein dimerization activity"/>
    <property type="evidence" value="ECO:0007669"/>
    <property type="project" value="InterPro"/>
</dbReference>
<dbReference type="AlphaFoldDB" id="J3MUA0"/>
<evidence type="ECO:0000313" key="10">
    <source>
        <dbReference type="Proteomes" id="UP000006038"/>
    </source>
</evidence>
<keyword evidence="10" id="KW-1185">Reference proteome</keyword>
<keyword evidence="5" id="KW-0804">Transcription</keyword>
<dbReference type="FunFam" id="4.10.280.10:FF:000021">
    <property type="entry name" value="Transcription factor bHLH130 family"/>
    <property type="match status" value="1"/>
</dbReference>
<dbReference type="eggNOG" id="ENOG502R5PU">
    <property type="taxonomic scope" value="Eukaryota"/>
</dbReference>
<reference evidence="9" key="2">
    <citation type="submission" date="2013-04" db="UniProtKB">
        <authorList>
            <consortium name="EnsemblPlants"/>
        </authorList>
    </citation>
    <scope>IDENTIFICATION</scope>
</reference>
<name>J3MUA0_ORYBR</name>
<dbReference type="InterPro" id="IPR036638">
    <property type="entry name" value="HLH_DNA-bd_sf"/>
</dbReference>
<dbReference type="SMART" id="SM00353">
    <property type="entry name" value="HLH"/>
    <property type="match status" value="1"/>
</dbReference>
<dbReference type="PROSITE" id="PS50888">
    <property type="entry name" value="BHLH"/>
    <property type="match status" value="1"/>
</dbReference>
<dbReference type="PANTHER" id="PTHR16223">
    <property type="entry name" value="TRANSCRIPTION FACTOR BHLH83-RELATED"/>
    <property type="match status" value="1"/>
</dbReference>
<feature type="region of interest" description="Disordered" evidence="7">
    <location>
        <begin position="236"/>
        <end position="260"/>
    </location>
</feature>
<keyword evidence="6" id="KW-0539">Nucleus</keyword>
<sequence>MYGSPVSKDLNLPVQPPMSSSGLLRYRSAPSSLLGEFCDDFLPPAPRAASPDAADNVFSRFLADHQIRDNSGWEESSLMPENISGVKRQRESSEPAQNGGGGLAHQFSLPKTSSEMAAIEKFLQFQDAVPCKIRAKRGCATHPRSIAERVRRTRISERIRKLQELVPNMDKQTNTADMLDLAVDYIKDLQKQVKVLSDSRASCTCSAKRHTEEKLVCQALHKQKGQWSSGIIRIHQSDEGKEEQKEEHREKGPAMGGTIV</sequence>
<dbReference type="Pfam" id="PF00010">
    <property type="entry name" value="HLH"/>
    <property type="match status" value="1"/>
</dbReference>
<dbReference type="PANTHER" id="PTHR16223:SF125">
    <property type="entry name" value="OS08G0506700 PROTEIN"/>
    <property type="match status" value="1"/>
</dbReference>
<keyword evidence="4" id="KW-0238">DNA-binding</keyword>
<dbReference type="GO" id="GO:0000978">
    <property type="term" value="F:RNA polymerase II cis-regulatory region sequence-specific DNA binding"/>
    <property type="evidence" value="ECO:0007669"/>
    <property type="project" value="TreeGrafter"/>
</dbReference>
<dbReference type="Proteomes" id="UP000006038">
    <property type="component" value="Chromosome 8"/>
</dbReference>
<evidence type="ECO:0000256" key="7">
    <source>
        <dbReference type="SAM" id="MobiDB-lite"/>
    </source>
</evidence>
<dbReference type="GO" id="GO:0005634">
    <property type="term" value="C:nucleus"/>
    <property type="evidence" value="ECO:0007669"/>
    <property type="project" value="UniProtKB-SubCell"/>
</dbReference>
<keyword evidence="3" id="KW-0805">Transcription regulation</keyword>
<evidence type="ECO:0000256" key="3">
    <source>
        <dbReference type="ARBA" id="ARBA00023015"/>
    </source>
</evidence>
<evidence type="ECO:0000256" key="4">
    <source>
        <dbReference type="ARBA" id="ARBA00023125"/>
    </source>
</evidence>
<evidence type="ECO:0000256" key="5">
    <source>
        <dbReference type="ARBA" id="ARBA00023163"/>
    </source>
</evidence>
<feature type="region of interest" description="Disordered" evidence="7">
    <location>
        <begin position="84"/>
        <end position="107"/>
    </location>
</feature>
<evidence type="ECO:0000256" key="1">
    <source>
        <dbReference type="ARBA" id="ARBA00004123"/>
    </source>
</evidence>
<proteinExistence type="inferred from homology"/>
<dbReference type="STRING" id="4533.J3MUA0"/>
<reference evidence="9" key="1">
    <citation type="journal article" date="2013" name="Nat. Commun.">
        <title>Whole-genome sequencing of Oryza brachyantha reveals mechanisms underlying Oryza genome evolution.</title>
        <authorList>
            <person name="Chen J."/>
            <person name="Huang Q."/>
            <person name="Gao D."/>
            <person name="Wang J."/>
            <person name="Lang Y."/>
            <person name="Liu T."/>
            <person name="Li B."/>
            <person name="Bai Z."/>
            <person name="Luis Goicoechea J."/>
            <person name="Liang C."/>
            <person name="Chen C."/>
            <person name="Zhang W."/>
            <person name="Sun S."/>
            <person name="Liao Y."/>
            <person name="Zhang X."/>
            <person name="Yang L."/>
            <person name="Song C."/>
            <person name="Wang M."/>
            <person name="Shi J."/>
            <person name="Liu G."/>
            <person name="Liu J."/>
            <person name="Zhou H."/>
            <person name="Zhou W."/>
            <person name="Yu Q."/>
            <person name="An N."/>
            <person name="Chen Y."/>
            <person name="Cai Q."/>
            <person name="Wang B."/>
            <person name="Liu B."/>
            <person name="Min J."/>
            <person name="Huang Y."/>
            <person name="Wu H."/>
            <person name="Li Z."/>
            <person name="Zhang Y."/>
            <person name="Yin Y."/>
            <person name="Song W."/>
            <person name="Jiang J."/>
            <person name="Jackson S.A."/>
            <person name="Wing R.A."/>
            <person name="Wang J."/>
            <person name="Chen M."/>
        </authorList>
    </citation>
    <scope>NUCLEOTIDE SEQUENCE [LARGE SCALE GENOMIC DNA]</scope>
    <source>
        <strain evidence="9">cv. IRGC 101232</strain>
    </source>
</reference>
<dbReference type="CDD" id="cd11393">
    <property type="entry name" value="bHLH_AtbHLH_like"/>
    <property type="match status" value="1"/>
</dbReference>